<dbReference type="PANTHER" id="PTHR46577:SF1">
    <property type="entry name" value="HTH-TYPE TRANSCRIPTIONAL REGULATORY PROTEIN GABR"/>
    <property type="match status" value="1"/>
</dbReference>
<dbReference type="Gene3D" id="3.40.640.10">
    <property type="entry name" value="Type I PLP-dependent aspartate aminotransferase-like (Major domain)"/>
    <property type="match status" value="1"/>
</dbReference>
<evidence type="ECO:0000313" key="3">
    <source>
        <dbReference type="Proteomes" id="UP000256794"/>
    </source>
</evidence>
<dbReference type="Proteomes" id="UP000256794">
    <property type="component" value="Unassembled WGS sequence"/>
</dbReference>
<dbReference type="InterPro" id="IPR015424">
    <property type="entry name" value="PyrdxlP-dep_Trfase"/>
</dbReference>
<feature type="region of interest" description="Disordered" evidence="1">
    <location>
        <begin position="1"/>
        <end position="22"/>
    </location>
</feature>
<comment type="caution">
    <text evidence="2">The sequence shown here is derived from an EMBL/GenBank/DDBJ whole genome shotgun (WGS) entry which is preliminary data.</text>
</comment>
<keyword evidence="3" id="KW-1185">Reference proteome</keyword>
<dbReference type="EMBL" id="QUMX01000039">
    <property type="protein sequence ID" value="REG34092.1"/>
    <property type="molecule type" value="Genomic_DNA"/>
</dbReference>
<sequence length="363" mass="39502">MQAANRSIGRNPRGESRELGQGATRCKQGAICIAPGKGHEWAAAFMDRPARGDQPSKRMPRAGRWSCANGDQRAGRVPASGANASSTSSSCTKVARMIAWPRQAGCPRPNISARALVVGVEPFRRRKRQRVVIARRPDHRQDGPGLHHQGPRAILPVAIGVEMTRRRHSLAHCAVAVTWRRCAKPPPVRLSAWSERIRRFRPPCRKQAAGRCPPWRHGRRRFSHDPLEARHVHSPVPTARAPEPCRPARHAAAAHRAAGPSLAGALVCEPGQIVIVNGPQQGLDLCARLILDPGDAFAIESPWHATARQVLSDTGAMPVSIPVDEAGPRTEALRFAMSNKTDKGRTSNCQGYFAPQLFPPQGP</sequence>
<name>A0AAQ0HEE7_PARVE</name>
<accession>A0AAQ0HEE7</accession>
<reference evidence="2 3" key="1">
    <citation type="submission" date="2018-08" db="EMBL/GenBank/DDBJ databases">
        <title>Genomic Encyclopedia of Archaeal and Bacterial Type Strains, Phase II (KMG-II): from individual species to whole genera.</title>
        <authorList>
            <person name="Goeker M."/>
        </authorList>
    </citation>
    <scope>NUCLEOTIDE SEQUENCE [LARGE SCALE GENOMIC DNA]</scope>
    <source>
        <strain evidence="2 3">DSM 582</strain>
    </source>
</reference>
<evidence type="ECO:0000256" key="1">
    <source>
        <dbReference type="SAM" id="MobiDB-lite"/>
    </source>
</evidence>
<feature type="region of interest" description="Disordered" evidence="1">
    <location>
        <begin position="341"/>
        <end position="363"/>
    </location>
</feature>
<dbReference type="InterPro" id="IPR015421">
    <property type="entry name" value="PyrdxlP-dep_Trfase_major"/>
</dbReference>
<feature type="region of interest" description="Disordered" evidence="1">
    <location>
        <begin position="49"/>
        <end position="87"/>
    </location>
</feature>
<proteinExistence type="predicted"/>
<dbReference type="InterPro" id="IPR051446">
    <property type="entry name" value="HTH_trans_reg/aminotransferase"/>
</dbReference>
<gene>
    <name evidence="2" type="ORF">ATH84_103921</name>
</gene>
<evidence type="ECO:0000313" key="2">
    <source>
        <dbReference type="EMBL" id="REG34092.1"/>
    </source>
</evidence>
<dbReference type="SUPFAM" id="SSF53383">
    <property type="entry name" value="PLP-dependent transferases"/>
    <property type="match status" value="1"/>
</dbReference>
<organism evidence="2 3">
    <name type="scientific">Paracoccus versutus</name>
    <name type="common">Thiobacillus versutus</name>
    <dbReference type="NCBI Taxonomy" id="34007"/>
    <lineage>
        <taxon>Bacteria</taxon>
        <taxon>Pseudomonadati</taxon>
        <taxon>Pseudomonadota</taxon>
        <taxon>Alphaproteobacteria</taxon>
        <taxon>Rhodobacterales</taxon>
        <taxon>Paracoccaceae</taxon>
        <taxon>Paracoccus</taxon>
    </lineage>
</organism>
<protein>
    <recommendedName>
        <fullName evidence="4">Aminotransferase class I/II-fold pyridoxal phosphate-dependent enzyme</fullName>
    </recommendedName>
</protein>
<dbReference type="AlphaFoldDB" id="A0AAQ0HEE7"/>
<evidence type="ECO:0008006" key="4">
    <source>
        <dbReference type="Google" id="ProtNLM"/>
    </source>
</evidence>
<dbReference type="PANTHER" id="PTHR46577">
    <property type="entry name" value="HTH-TYPE TRANSCRIPTIONAL REGULATORY PROTEIN GABR"/>
    <property type="match status" value="1"/>
</dbReference>